<evidence type="ECO:0000313" key="3">
    <source>
        <dbReference type="EMBL" id="GGR10635.1"/>
    </source>
</evidence>
<feature type="region of interest" description="Disordered" evidence="1">
    <location>
        <begin position="58"/>
        <end position="77"/>
    </location>
</feature>
<protein>
    <recommendedName>
        <fullName evidence="5">Glycoside hydrolase family 5 domain-containing protein</fullName>
    </recommendedName>
</protein>
<reference evidence="3" key="1">
    <citation type="journal article" date="2014" name="Int. J. Syst. Evol. Microbiol.">
        <title>Complete genome sequence of Corynebacterium casei LMG S-19264T (=DSM 44701T), isolated from a smear-ripened cheese.</title>
        <authorList>
            <consortium name="US DOE Joint Genome Institute (JGI-PGF)"/>
            <person name="Walter F."/>
            <person name="Albersmeier A."/>
            <person name="Kalinowski J."/>
            <person name="Ruckert C."/>
        </authorList>
    </citation>
    <scope>NUCLEOTIDE SEQUENCE</scope>
    <source>
        <strain evidence="3">JCM 31311</strain>
    </source>
</reference>
<keyword evidence="4" id="KW-1185">Reference proteome</keyword>
<proteinExistence type="predicted"/>
<evidence type="ECO:0000313" key="4">
    <source>
        <dbReference type="Proteomes" id="UP000603865"/>
    </source>
</evidence>
<comment type="caution">
    <text evidence="3">The sequence shown here is derived from an EMBL/GenBank/DDBJ whole genome shotgun (WGS) entry which is preliminary data.</text>
</comment>
<evidence type="ECO:0000256" key="2">
    <source>
        <dbReference type="SAM" id="SignalP"/>
    </source>
</evidence>
<dbReference type="Proteomes" id="UP000603865">
    <property type="component" value="Unassembled WGS sequence"/>
</dbReference>
<accession>A0A918C7I9</accession>
<reference evidence="3" key="2">
    <citation type="submission" date="2020-09" db="EMBL/GenBank/DDBJ databases">
        <authorList>
            <person name="Sun Q."/>
            <person name="Ohkuma M."/>
        </authorList>
    </citation>
    <scope>NUCLEOTIDE SEQUENCE</scope>
    <source>
        <strain evidence="3">JCM 31311</strain>
    </source>
</reference>
<dbReference type="AlphaFoldDB" id="A0A918C7I9"/>
<keyword evidence="2" id="KW-0732">Signal</keyword>
<dbReference type="SUPFAM" id="SSF51445">
    <property type="entry name" value="(Trans)glycosidases"/>
    <property type="match status" value="1"/>
</dbReference>
<feature type="compositionally biased region" description="Low complexity" evidence="1">
    <location>
        <begin position="28"/>
        <end position="53"/>
    </location>
</feature>
<organism evidence="3 4">
    <name type="scientific">Deinococcus ruber</name>
    <dbReference type="NCBI Taxonomy" id="1848197"/>
    <lineage>
        <taxon>Bacteria</taxon>
        <taxon>Thermotogati</taxon>
        <taxon>Deinococcota</taxon>
        <taxon>Deinococci</taxon>
        <taxon>Deinococcales</taxon>
        <taxon>Deinococcaceae</taxon>
        <taxon>Deinococcus</taxon>
    </lineage>
</organism>
<name>A0A918C7I9_9DEIO</name>
<dbReference type="InterPro" id="IPR017853">
    <property type="entry name" value="GH"/>
</dbReference>
<feature type="region of interest" description="Disordered" evidence="1">
    <location>
        <begin position="22"/>
        <end position="53"/>
    </location>
</feature>
<feature type="signal peptide" evidence="2">
    <location>
        <begin position="1"/>
        <end position="19"/>
    </location>
</feature>
<dbReference type="PROSITE" id="PS51257">
    <property type="entry name" value="PROKAR_LIPOPROTEIN"/>
    <property type="match status" value="1"/>
</dbReference>
<dbReference type="Gene3D" id="3.20.20.80">
    <property type="entry name" value="Glycosidases"/>
    <property type="match status" value="1"/>
</dbReference>
<gene>
    <name evidence="3" type="ORF">GCM10008957_24190</name>
</gene>
<evidence type="ECO:0008006" key="5">
    <source>
        <dbReference type="Google" id="ProtNLM"/>
    </source>
</evidence>
<evidence type="ECO:0000256" key="1">
    <source>
        <dbReference type="SAM" id="MobiDB-lite"/>
    </source>
</evidence>
<feature type="chain" id="PRO_5037226081" description="Glycoside hydrolase family 5 domain-containing protein" evidence="2">
    <location>
        <begin position="20"/>
        <end position="413"/>
    </location>
</feature>
<dbReference type="RefSeq" id="WP_189090723.1">
    <property type="nucleotide sequence ID" value="NZ_BMQL01000012.1"/>
</dbReference>
<sequence>MSKPAMLLCMMTLLLGACSQNQPSVPRDTAAATSGAAPDAGDSDTATSTDTATSQAELQDLAVTPTPSSSSTAVRPDGTLMVGNQAFFPMGFYHVSWAGNATRRMRDMNAIADLGFNVMNATMFDPQDDLDGYRTLLASARNRGMKLLVEDFNDVSIQSLKSDPAVLGWMIADDCNRLVTPEALQTRNQHVKALDPDHLTYASMAISFSNSHAAYFGKSDAIGNQSYPVDDGGDPVSVVYPVMKQLVTESRVNGTLPIANLQSFRWPNGRYPTTRELYSMTNQALGAGVKGILYYTYLDSTNDMNTQPLLRTELKKITGEVKLLAPLLMNGQKEEVPTTNGDVKVNVWTLGNLRYLQVLNLSDTNRHNLTLKLPGNTSTLAAVFSGRPVTMKLKSGSITGALDPLTAQWYALR</sequence>
<dbReference type="EMBL" id="BMQL01000012">
    <property type="protein sequence ID" value="GGR10635.1"/>
    <property type="molecule type" value="Genomic_DNA"/>
</dbReference>